<dbReference type="HAMAP" id="MF_00386">
    <property type="entry name" value="UPF0161_YidD"/>
    <property type="match status" value="1"/>
</dbReference>
<sequence length="101" mass="11595">MSNFLVRLIHAYRWAISPFLPPRCRFEPTCSRYAIHAIECHGLLKGLWLVAKRLLRCHPYETVSRRIGAPWGYDPVPEKIANQPVQMSPAQTAKMGLHSKI</sequence>
<dbReference type="RefSeq" id="WP_130153961.1">
    <property type="nucleotide sequence ID" value="NZ_SCFB01000005.1"/>
</dbReference>
<name>A0A4Q7DJ04_9PROT</name>
<comment type="similarity">
    <text evidence="1">Belongs to the UPF0161 family.</text>
</comment>
<organism evidence="2 3">
    <name type="scientific">Candidatus Finniella inopinata</name>
    <dbReference type="NCBI Taxonomy" id="1696036"/>
    <lineage>
        <taxon>Bacteria</taxon>
        <taxon>Pseudomonadati</taxon>
        <taxon>Pseudomonadota</taxon>
        <taxon>Alphaproteobacteria</taxon>
        <taxon>Holosporales</taxon>
        <taxon>Candidatus Paracaedibacteraceae</taxon>
        <taxon>Candidatus Finniella</taxon>
    </lineage>
</organism>
<dbReference type="Proteomes" id="UP000293550">
    <property type="component" value="Unassembled WGS sequence"/>
</dbReference>
<dbReference type="SMART" id="SM01234">
    <property type="entry name" value="Haemolytic"/>
    <property type="match status" value="1"/>
</dbReference>
<dbReference type="EMBL" id="SCFB01000005">
    <property type="protein sequence ID" value="RZI46209.1"/>
    <property type="molecule type" value="Genomic_DNA"/>
</dbReference>
<dbReference type="Pfam" id="PF01809">
    <property type="entry name" value="YidD"/>
    <property type="match status" value="1"/>
</dbReference>
<dbReference type="OrthoDB" id="9801753at2"/>
<comment type="subcellular location">
    <subcellularLocation>
        <location evidence="1">Cell membrane</location>
        <topology evidence="1">Peripheral membrane protein</topology>
        <orientation evidence="1">Cytoplasmic side</orientation>
    </subcellularLocation>
</comment>
<comment type="function">
    <text evidence="1">Could be involved in insertion of integral membrane proteins into the membrane.</text>
</comment>
<dbReference type="PANTHER" id="PTHR33383:SF1">
    <property type="entry name" value="MEMBRANE PROTEIN INSERTION EFFICIENCY FACTOR-RELATED"/>
    <property type="match status" value="1"/>
</dbReference>
<keyword evidence="3" id="KW-1185">Reference proteome</keyword>
<gene>
    <name evidence="2" type="primary">yidD</name>
    <name evidence="2" type="ORF">EQU50_04535</name>
</gene>
<proteinExistence type="inferred from homology"/>
<dbReference type="InterPro" id="IPR002696">
    <property type="entry name" value="Membr_insert_effic_factor_YidD"/>
</dbReference>
<protein>
    <recommendedName>
        <fullName evidence="1">Putative membrane protein insertion efficiency factor</fullName>
    </recommendedName>
</protein>
<evidence type="ECO:0000313" key="3">
    <source>
        <dbReference type="Proteomes" id="UP000293550"/>
    </source>
</evidence>
<dbReference type="GO" id="GO:0005886">
    <property type="term" value="C:plasma membrane"/>
    <property type="evidence" value="ECO:0007669"/>
    <property type="project" value="UniProtKB-SubCell"/>
</dbReference>
<dbReference type="NCBIfam" id="TIGR00278">
    <property type="entry name" value="membrane protein insertion efficiency factor YidD"/>
    <property type="match status" value="1"/>
</dbReference>
<keyword evidence="1" id="KW-0472">Membrane</keyword>
<dbReference type="PANTHER" id="PTHR33383">
    <property type="entry name" value="MEMBRANE PROTEIN INSERTION EFFICIENCY FACTOR-RELATED"/>
    <property type="match status" value="1"/>
</dbReference>
<evidence type="ECO:0000256" key="1">
    <source>
        <dbReference type="HAMAP-Rule" id="MF_00386"/>
    </source>
</evidence>
<reference evidence="2 3" key="1">
    <citation type="submission" date="2018-10" db="EMBL/GenBank/DDBJ databases">
        <title>An updated phylogeny of the Alphaproteobacteria reveals that the parasitic Rickettsiales and Holosporales have independent origins.</title>
        <authorList>
            <person name="Munoz-Gomez S.A."/>
            <person name="Hess S."/>
            <person name="Burger G."/>
            <person name="Lang B.F."/>
            <person name="Susko E."/>
            <person name="Slamovits C.H."/>
            <person name="Roger A.J."/>
        </authorList>
    </citation>
    <scope>NUCLEOTIDE SEQUENCE [LARGE SCALE GENOMIC DNA]</scope>
    <source>
        <strain evidence="2">HOLO01</strain>
    </source>
</reference>
<accession>A0A4Q7DJ04</accession>
<keyword evidence="1" id="KW-1003">Cell membrane</keyword>
<evidence type="ECO:0000313" key="2">
    <source>
        <dbReference type="EMBL" id="RZI46209.1"/>
    </source>
</evidence>
<comment type="caution">
    <text evidence="2">The sequence shown here is derived from an EMBL/GenBank/DDBJ whole genome shotgun (WGS) entry which is preliminary data.</text>
</comment>
<dbReference type="AlphaFoldDB" id="A0A4Q7DJ04"/>